<name>A0ACC1MH58_9HYPO</name>
<sequence length="325" mass="34775">MLTRLFTSAALVATAAAASHPMRTPAPNPAAVSAAATAKVTAITGCHLHGASQLFCMDGVTEYSIHTTPTKTANLPASFTGCHNHGTDLYCIAPDGEEVLAEKEKDAAESQPSDHDHEHGAEQDHDHSGDAGSNVHCHSHAGVEHCVGGPEDEAQAPKCDMPKRDYNIGLRVGLLFVILATSALGVFGPLFLQRALGKNMSLLFTFLKQFGTGIVISTAFVHLYTHASLMFNNKCLGELGYESTTSAIVMAGLFLSFLVEYIGHRIVLAKEKSIATLSTEEKSQKLLSPEVVTILVLEAGILFHSLRTSSLSKHPHHFLTKKKGR</sequence>
<keyword evidence="2" id="KW-1185">Reference proteome</keyword>
<proteinExistence type="predicted"/>
<dbReference type="EMBL" id="JANJQO010002918">
    <property type="protein sequence ID" value="KAJ2965606.1"/>
    <property type="molecule type" value="Genomic_DNA"/>
</dbReference>
<organism evidence="1 2">
    <name type="scientific">Zarea fungicola</name>
    <dbReference type="NCBI Taxonomy" id="93591"/>
    <lineage>
        <taxon>Eukaryota</taxon>
        <taxon>Fungi</taxon>
        <taxon>Dikarya</taxon>
        <taxon>Ascomycota</taxon>
        <taxon>Pezizomycotina</taxon>
        <taxon>Sordariomycetes</taxon>
        <taxon>Hypocreomycetidae</taxon>
        <taxon>Hypocreales</taxon>
        <taxon>Cordycipitaceae</taxon>
        <taxon>Zarea</taxon>
    </lineage>
</organism>
<comment type="caution">
    <text evidence="1">The sequence shown here is derived from an EMBL/GenBank/DDBJ whole genome shotgun (WGS) entry which is preliminary data.</text>
</comment>
<accession>A0ACC1MH58</accession>
<dbReference type="Proteomes" id="UP001143910">
    <property type="component" value="Unassembled WGS sequence"/>
</dbReference>
<protein>
    <submittedName>
        <fullName evidence="1">Uncharacterized protein</fullName>
    </submittedName>
</protein>
<evidence type="ECO:0000313" key="1">
    <source>
        <dbReference type="EMBL" id="KAJ2965606.1"/>
    </source>
</evidence>
<gene>
    <name evidence="1" type="ORF">NQ176_g10535</name>
</gene>
<reference evidence="1" key="1">
    <citation type="submission" date="2022-08" db="EMBL/GenBank/DDBJ databases">
        <title>Genome Sequence of Lecanicillium fungicola.</title>
        <authorList>
            <person name="Buettner E."/>
        </authorList>
    </citation>
    <scope>NUCLEOTIDE SEQUENCE</scope>
    <source>
        <strain evidence="1">Babe33</strain>
    </source>
</reference>
<evidence type="ECO:0000313" key="2">
    <source>
        <dbReference type="Proteomes" id="UP001143910"/>
    </source>
</evidence>